<evidence type="ECO:0000259" key="6">
    <source>
        <dbReference type="PROSITE" id="PS51007"/>
    </source>
</evidence>
<proteinExistence type="predicted"/>
<dbReference type="InterPro" id="IPR009056">
    <property type="entry name" value="Cyt_c-like_dom"/>
</dbReference>
<keyword evidence="3 4" id="KW-0408">Iron</keyword>
<dbReference type="PANTHER" id="PTHR40394">
    <property type="entry name" value="LIPOPROTEIN-RELATED"/>
    <property type="match status" value="1"/>
</dbReference>
<dbReference type="GO" id="GO:0020037">
    <property type="term" value="F:heme binding"/>
    <property type="evidence" value="ECO:0007669"/>
    <property type="project" value="InterPro"/>
</dbReference>
<protein>
    <submittedName>
        <fullName evidence="7">Cytochrome c</fullName>
    </submittedName>
</protein>
<gene>
    <name evidence="7" type="ORF">MUN82_01190</name>
</gene>
<feature type="compositionally biased region" description="Low complexity" evidence="5">
    <location>
        <begin position="203"/>
        <end position="217"/>
    </location>
</feature>
<reference evidence="7 8" key="1">
    <citation type="submission" date="2022-04" db="EMBL/GenBank/DDBJ databases">
        <title>Hymenobacter sp. isolated from the air.</title>
        <authorList>
            <person name="Won M."/>
            <person name="Lee C.-M."/>
            <person name="Woen H.-Y."/>
            <person name="Kwon S.-W."/>
        </authorList>
    </citation>
    <scope>NUCLEOTIDE SEQUENCE [LARGE SCALE GENOMIC DNA]</scope>
    <source>
        <strain evidence="8">5413 J-13</strain>
    </source>
</reference>
<feature type="compositionally biased region" description="Polar residues" evidence="5">
    <location>
        <begin position="227"/>
        <end position="246"/>
    </location>
</feature>
<keyword evidence="1 4" id="KW-0349">Heme</keyword>
<dbReference type="PANTHER" id="PTHR40394:SF2">
    <property type="entry name" value="QUINOL:CYTOCHROME C OXIDOREDUCTASE MEMBRANE PROTEIN"/>
    <property type="match status" value="1"/>
</dbReference>
<organism evidence="7 8">
    <name type="scientific">Hymenobacter aerilatus</name>
    <dbReference type="NCBI Taxonomy" id="2932251"/>
    <lineage>
        <taxon>Bacteria</taxon>
        <taxon>Pseudomonadati</taxon>
        <taxon>Bacteroidota</taxon>
        <taxon>Cytophagia</taxon>
        <taxon>Cytophagales</taxon>
        <taxon>Hymenobacteraceae</taxon>
        <taxon>Hymenobacter</taxon>
    </lineage>
</organism>
<dbReference type="Pfam" id="PF13442">
    <property type="entry name" value="Cytochrome_CBB3"/>
    <property type="match status" value="1"/>
</dbReference>
<feature type="domain" description="Cytochrome c" evidence="6">
    <location>
        <begin position="102"/>
        <end position="186"/>
    </location>
</feature>
<accession>A0A8T9T133</accession>
<evidence type="ECO:0000256" key="5">
    <source>
        <dbReference type="SAM" id="MobiDB-lite"/>
    </source>
</evidence>
<dbReference type="Gene3D" id="1.10.760.10">
    <property type="entry name" value="Cytochrome c-like domain"/>
    <property type="match status" value="1"/>
</dbReference>
<keyword evidence="2 4" id="KW-0479">Metal-binding</keyword>
<evidence type="ECO:0000313" key="8">
    <source>
        <dbReference type="Proteomes" id="UP000829925"/>
    </source>
</evidence>
<dbReference type="KEGG" id="haei:MUN82_01190"/>
<dbReference type="Proteomes" id="UP000829925">
    <property type="component" value="Chromosome"/>
</dbReference>
<evidence type="ECO:0000256" key="2">
    <source>
        <dbReference type="ARBA" id="ARBA00022723"/>
    </source>
</evidence>
<dbReference type="PROSITE" id="PS51007">
    <property type="entry name" value="CYTC"/>
    <property type="match status" value="1"/>
</dbReference>
<dbReference type="SUPFAM" id="SSF46626">
    <property type="entry name" value="Cytochrome c"/>
    <property type="match status" value="1"/>
</dbReference>
<dbReference type="GO" id="GO:0046872">
    <property type="term" value="F:metal ion binding"/>
    <property type="evidence" value="ECO:0007669"/>
    <property type="project" value="UniProtKB-KW"/>
</dbReference>
<evidence type="ECO:0000313" key="7">
    <source>
        <dbReference type="EMBL" id="UOR05729.1"/>
    </source>
</evidence>
<dbReference type="EMBL" id="CP095053">
    <property type="protein sequence ID" value="UOR05729.1"/>
    <property type="molecule type" value="Genomic_DNA"/>
</dbReference>
<feature type="region of interest" description="Disordered" evidence="5">
    <location>
        <begin position="201"/>
        <end position="246"/>
    </location>
</feature>
<evidence type="ECO:0000256" key="3">
    <source>
        <dbReference type="ARBA" id="ARBA00023004"/>
    </source>
</evidence>
<dbReference type="GO" id="GO:0009055">
    <property type="term" value="F:electron transfer activity"/>
    <property type="evidence" value="ECO:0007669"/>
    <property type="project" value="InterPro"/>
</dbReference>
<dbReference type="InterPro" id="IPR036909">
    <property type="entry name" value="Cyt_c-like_dom_sf"/>
</dbReference>
<dbReference type="RefSeq" id="WP_245094116.1">
    <property type="nucleotide sequence ID" value="NZ_CP095053.1"/>
</dbReference>
<sequence length="246" mass="26460">MAQSLKTNLQASLMVVGAICTTACHDANDTGIEYAPEMYESIPYEPLRQITANTINPMGINQRTPPVGTVPLGKLDYYDHIPKDSVEQASRRMKNPLPYTQENLLEGQTLYARNCQHCHGEQGDGQGPVGQKFKGVPNYSAGAYKTMNDGHIYHVIEWGKGRMMPHGSQVNPEERWKISMYVRALQLGEGSEGLAKMVKVGPTSTTADSTETSDSSTQAPVGEAQAGTGSATPGQGNTKATNGTAN</sequence>
<evidence type="ECO:0000256" key="4">
    <source>
        <dbReference type="PROSITE-ProRule" id="PRU00433"/>
    </source>
</evidence>
<dbReference type="AlphaFoldDB" id="A0A8T9T133"/>
<evidence type="ECO:0000256" key="1">
    <source>
        <dbReference type="ARBA" id="ARBA00022617"/>
    </source>
</evidence>
<name>A0A8T9T133_9BACT</name>
<keyword evidence="8" id="KW-1185">Reference proteome</keyword>